<organism evidence="1 2">
    <name type="scientific">Candidatus Sungiibacteriota bacterium</name>
    <dbReference type="NCBI Taxonomy" id="2750080"/>
    <lineage>
        <taxon>Bacteria</taxon>
        <taxon>Candidatus Sungiibacteriota</taxon>
    </lineage>
</organism>
<evidence type="ECO:0000313" key="1">
    <source>
        <dbReference type="EMBL" id="MBI4132819.1"/>
    </source>
</evidence>
<reference evidence="1" key="1">
    <citation type="submission" date="2020-07" db="EMBL/GenBank/DDBJ databases">
        <title>Huge and variable diversity of episymbiotic CPR bacteria and DPANN archaea in groundwater ecosystems.</title>
        <authorList>
            <person name="He C.Y."/>
            <person name="Keren R."/>
            <person name="Whittaker M."/>
            <person name="Farag I.F."/>
            <person name="Doudna J."/>
            <person name="Cate J.H.D."/>
            <person name="Banfield J.F."/>
        </authorList>
    </citation>
    <scope>NUCLEOTIDE SEQUENCE</scope>
    <source>
        <strain evidence="1">NC_groundwater_1225_Ag_S-0.1um_56_177</strain>
    </source>
</reference>
<accession>A0A932YZ31</accession>
<dbReference type="EMBL" id="JACQMI010000013">
    <property type="protein sequence ID" value="MBI4132819.1"/>
    <property type="molecule type" value="Genomic_DNA"/>
</dbReference>
<evidence type="ECO:0000313" key="2">
    <source>
        <dbReference type="Proteomes" id="UP000756703"/>
    </source>
</evidence>
<dbReference type="Pfam" id="PF13671">
    <property type="entry name" value="AAA_33"/>
    <property type="match status" value="1"/>
</dbReference>
<comment type="caution">
    <text evidence="1">The sequence shown here is derived from an EMBL/GenBank/DDBJ whole genome shotgun (WGS) entry which is preliminary data.</text>
</comment>
<dbReference type="Gene3D" id="3.40.50.300">
    <property type="entry name" value="P-loop containing nucleotide triphosphate hydrolases"/>
    <property type="match status" value="1"/>
</dbReference>
<dbReference type="AlphaFoldDB" id="A0A932YZ31"/>
<protein>
    <submittedName>
        <fullName evidence="1">AAA family ATPase</fullName>
    </submittedName>
</protein>
<gene>
    <name evidence="1" type="ORF">HY473_01890</name>
</gene>
<proteinExistence type="predicted"/>
<dbReference type="SUPFAM" id="SSF52540">
    <property type="entry name" value="P-loop containing nucleoside triphosphate hydrolases"/>
    <property type="match status" value="1"/>
</dbReference>
<sequence>MSSREPSKYIIALIGVVGSGKTHIAKILSKRLGAARITTDEIRVGLRKRRRSYNQAPKITARRAERFLRNGQSVILDFDAINPARRRELRWRAREFEARLYFLEVRTPQRTILARLRKKRYTSGDLFKDADEATRVYFVRKKFREKFRHKRFTPRLRQGFGGQASFTVDNSRSLEPQIEKIVRAIKGL</sequence>
<name>A0A932YZ31_9BACT</name>
<dbReference type="Proteomes" id="UP000756703">
    <property type="component" value="Unassembled WGS sequence"/>
</dbReference>
<dbReference type="InterPro" id="IPR027417">
    <property type="entry name" value="P-loop_NTPase"/>
</dbReference>